<dbReference type="InterPro" id="IPR056198">
    <property type="entry name" value="LBD_receptor"/>
</dbReference>
<evidence type="ECO:0000256" key="8">
    <source>
        <dbReference type="SAM" id="Phobius"/>
    </source>
</evidence>
<feature type="transmembrane region" description="Helical" evidence="8">
    <location>
        <begin position="335"/>
        <end position="355"/>
    </location>
</feature>
<dbReference type="Proteomes" id="UP001153620">
    <property type="component" value="Chromosome 2"/>
</dbReference>
<proteinExistence type="predicted"/>
<evidence type="ECO:0000313" key="10">
    <source>
        <dbReference type="EMBL" id="CAG9805379.1"/>
    </source>
</evidence>
<dbReference type="Pfam" id="PF24061">
    <property type="entry name" value="LBD_receptor"/>
    <property type="match status" value="1"/>
</dbReference>
<dbReference type="OrthoDB" id="7776976at2759"/>
<evidence type="ECO:0000256" key="2">
    <source>
        <dbReference type="ARBA" id="ARBA00022475"/>
    </source>
</evidence>
<reference evidence="10" key="2">
    <citation type="submission" date="2022-10" db="EMBL/GenBank/DDBJ databases">
        <authorList>
            <consortium name="ENA_rothamsted_submissions"/>
            <consortium name="culmorum"/>
            <person name="King R."/>
        </authorList>
    </citation>
    <scope>NUCLEOTIDE SEQUENCE</scope>
</reference>
<dbReference type="SUPFAM" id="SSF53850">
    <property type="entry name" value="Periplasmic binding protein-like II"/>
    <property type="match status" value="1"/>
</dbReference>
<feature type="transmembrane region" description="Helical" evidence="8">
    <location>
        <begin position="576"/>
        <end position="597"/>
    </location>
</feature>
<evidence type="ECO:0000256" key="6">
    <source>
        <dbReference type="ARBA" id="ARBA00023170"/>
    </source>
</evidence>
<evidence type="ECO:0000256" key="4">
    <source>
        <dbReference type="ARBA" id="ARBA00022989"/>
    </source>
</evidence>
<dbReference type="GO" id="GO:0005886">
    <property type="term" value="C:plasma membrane"/>
    <property type="evidence" value="ECO:0007669"/>
    <property type="project" value="UniProtKB-SubCell"/>
</dbReference>
<keyword evidence="5 8" id="KW-0472">Membrane</keyword>
<evidence type="ECO:0000256" key="1">
    <source>
        <dbReference type="ARBA" id="ARBA00004651"/>
    </source>
</evidence>
<dbReference type="PANTHER" id="PTHR42643:SF30">
    <property type="entry name" value="IONOTROPIC RECEPTOR 40A-RELATED"/>
    <property type="match status" value="1"/>
</dbReference>
<name>A0A9N9WTF8_9DIPT</name>
<evidence type="ECO:0000259" key="9">
    <source>
        <dbReference type="Pfam" id="PF24061"/>
    </source>
</evidence>
<evidence type="ECO:0000256" key="5">
    <source>
        <dbReference type="ARBA" id="ARBA00023136"/>
    </source>
</evidence>
<dbReference type="AlphaFoldDB" id="A0A9N9WTF8"/>
<reference evidence="10" key="1">
    <citation type="submission" date="2022-01" db="EMBL/GenBank/DDBJ databases">
        <authorList>
            <person name="King R."/>
        </authorList>
    </citation>
    <scope>NUCLEOTIDE SEQUENCE</scope>
</reference>
<comment type="subcellular location">
    <subcellularLocation>
        <location evidence="1">Cell membrane</location>
        <topology evidence="1">Multi-pass membrane protein</topology>
    </subcellularLocation>
</comment>
<protein>
    <recommendedName>
        <fullName evidence="9">Putative ionotropic receptor ligand binding domain-containing protein</fullName>
    </recommendedName>
</protein>
<dbReference type="PANTHER" id="PTHR42643">
    <property type="entry name" value="IONOTROPIC RECEPTOR 20A-RELATED"/>
    <property type="match status" value="1"/>
</dbReference>
<evidence type="ECO:0000313" key="11">
    <source>
        <dbReference type="Proteomes" id="UP001153620"/>
    </source>
</evidence>
<dbReference type="EMBL" id="OU895878">
    <property type="protein sequence ID" value="CAG9805379.1"/>
    <property type="molecule type" value="Genomic_DNA"/>
</dbReference>
<organism evidence="10 11">
    <name type="scientific">Chironomus riparius</name>
    <dbReference type="NCBI Taxonomy" id="315576"/>
    <lineage>
        <taxon>Eukaryota</taxon>
        <taxon>Metazoa</taxon>
        <taxon>Ecdysozoa</taxon>
        <taxon>Arthropoda</taxon>
        <taxon>Hexapoda</taxon>
        <taxon>Insecta</taxon>
        <taxon>Pterygota</taxon>
        <taxon>Neoptera</taxon>
        <taxon>Endopterygota</taxon>
        <taxon>Diptera</taxon>
        <taxon>Nematocera</taxon>
        <taxon>Chironomoidea</taxon>
        <taxon>Chironomidae</taxon>
        <taxon>Chironominae</taxon>
        <taxon>Chironomus</taxon>
    </lineage>
</organism>
<dbReference type="Gene3D" id="3.40.190.10">
    <property type="entry name" value="Periplasmic binding protein-like II"/>
    <property type="match status" value="1"/>
</dbReference>
<evidence type="ECO:0000256" key="7">
    <source>
        <dbReference type="ARBA" id="ARBA00023180"/>
    </source>
</evidence>
<keyword evidence="11" id="KW-1185">Reference proteome</keyword>
<dbReference type="Gene3D" id="1.10.287.70">
    <property type="match status" value="1"/>
</dbReference>
<keyword evidence="2" id="KW-1003">Cell membrane</keyword>
<keyword evidence="6" id="KW-0675">Receptor</keyword>
<sequence length="603" mass="70342">MDLRILYFIIFFGQVSSFKLINFELSFENKNLIEAFKAIRNEVKKNFAAKGFNLLSIEDPGLVEIHEAVKLEIIKFAFESESIEMPNINSLSPEPYRYTSLIIDNIAAFKAHKVFINSSKFKYSGFHVVILLTGTIDDVNEIFAQFWLESIYDVITLINCNGSLLLNFEPFKEPQKCGDTSPKIINRFVNGKFSKIITLNKRFKNMNRCPINVITFEDAVAVTKETLTNKSFILRGHEVNMIYTIAEMLNFTLKIIFKEGTGQWGYIYKNGTCTLGFAELRDKKTDIMFGDMYLKLSRVKYFDSSESFNNYPVFFVLSPEKKLSWLQKLLKPFDLIVWILLLLTFCFGITVVLIINRKFKYLKPLVYGHRINHPIINMISVFVGQAQSILPKKNFARFILMLFMIFSFVIRGVYQGFLHKSLQSDGRLKEPQSVQELIDKTYNFIISEPNLDFLKNYLPKSYDQAKIKENNEMNLNIFSGYSERTATLASKFELLRYSLDHNKFPFKICKESYITINIVMYYYKNFFLKSAIDEALRRILAHGFMEHWSKEFDKTDRWKIKNKKPIVLTSEHLSGAFNLLIIGYFVAFLVLLGEVYFHKLNIQ</sequence>
<dbReference type="InterPro" id="IPR052192">
    <property type="entry name" value="Insect_Ionotropic_Sensory_Rcpt"/>
</dbReference>
<keyword evidence="7" id="KW-0325">Glycoprotein</keyword>
<keyword evidence="3 8" id="KW-0812">Transmembrane</keyword>
<feature type="transmembrane region" description="Helical" evidence="8">
    <location>
        <begin position="395"/>
        <end position="414"/>
    </location>
</feature>
<keyword evidence="4 8" id="KW-1133">Transmembrane helix</keyword>
<accession>A0A9N9WTF8</accession>
<evidence type="ECO:0000256" key="3">
    <source>
        <dbReference type="ARBA" id="ARBA00022692"/>
    </source>
</evidence>
<feature type="domain" description="Putative ionotropic receptor ligand binding" evidence="9">
    <location>
        <begin position="92"/>
        <end position="195"/>
    </location>
</feature>
<gene>
    <name evidence="10" type="ORF">CHIRRI_LOCUS8251</name>
</gene>